<protein>
    <recommendedName>
        <fullName evidence="6">HhH-GPD domain-containing protein</fullName>
    </recommendedName>
</protein>
<feature type="compositionally biased region" description="Basic and acidic residues" evidence="3">
    <location>
        <begin position="465"/>
        <end position="485"/>
    </location>
</feature>
<feature type="compositionally biased region" description="Polar residues" evidence="3">
    <location>
        <begin position="357"/>
        <end position="367"/>
    </location>
</feature>
<dbReference type="EMBL" id="JAQGDS010000004">
    <property type="protein sequence ID" value="KAJ6261580.1"/>
    <property type="molecule type" value="Genomic_DNA"/>
</dbReference>
<name>A0AAD6NKP5_DREDA</name>
<feature type="region of interest" description="Disordered" evidence="3">
    <location>
        <begin position="1"/>
        <end position="20"/>
    </location>
</feature>
<feature type="compositionally biased region" description="Basic residues" evidence="3">
    <location>
        <begin position="438"/>
        <end position="447"/>
    </location>
</feature>
<proteinExistence type="predicted"/>
<evidence type="ECO:0008006" key="6">
    <source>
        <dbReference type="Google" id="ProtNLM"/>
    </source>
</evidence>
<dbReference type="AlphaFoldDB" id="A0AAD6NKP5"/>
<dbReference type="SUPFAM" id="SSF48150">
    <property type="entry name" value="DNA-glycosylase"/>
    <property type="match status" value="1"/>
</dbReference>
<reference evidence="4" key="1">
    <citation type="submission" date="2023-01" db="EMBL/GenBank/DDBJ databases">
        <title>The chitinases involved in constricting ring structure development in the nematode-trapping fungus Drechslerella dactyloides.</title>
        <authorList>
            <person name="Wang R."/>
            <person name="Zhang L."/>
            <person name="Tang P."/>
            <person name="Li S."/>
            <person name="Liang L."/>
        </authorList>
    </citation>
    <scope>NUCLEOTIDE SEQUENCE</scope>
    <source>
        <strain evidence="4">YMF1.00031</strain>
    </source>
</reference>
<feature type="region of interest" description="Disordered" evidence="3">
    <location>
        <begin position="647"/>
        <end position="676"/>
    </location>
</feature>
<evidence type="ECO:0000256" key="1">
    <source>
        <dbReference type="ARBA" id="ARBA00004123"/>
    </source>
</evidence>
<dbReference type="GO" id="GO:0003677">
    <property type="term" value="F:DNA binding"/>
    <property type="evidence" value="ECO:0007669"/>
    <property type="project" value="InterPro"/>
</dbReference>
<feature type="compositionally biased region" description="Basic and acidic residues" evidence="3">
    <location>
        <begin position="53"/>
        <end position="70"/>
    </location>
</feature>
<organism evidence="4 5">
    <name type="scientific">Drechslerella dactyloides</name>
    <name type="common">Nematode-trapping fungus</name>
    <name type="synonym">Arthrobotrys dactyloides</name>
    <dbReference type="NCBI Taxonomy" id="74499"/>
    <lineage>
        <taxon>Eukaryota</taxon>
        <taxon>Fungi</taxon>
        <taxon>Dikarya</taxon>
        <taxon>Ascomycota</taxon>
        <taxon>Pezizomycotina</taxon>
        <taxon>Orbiliomycetes</taxon>
        <taxon>Orbiliales</taxon>
        <taxon>Orbiliaceae</taxon>
        <taxon>Drechslerella</taxon>
    </lineage>
</organism>
<feature type="region of interest" description="Disordered" evidence="3">
    <location>
        <begin position="35"/>
        <end position="305"/>
    </location>
</feature>
<feature type="compositionally biased region" description="Basic and acidic residues" evidence="3">
    <location>
        <begin position="399"/>
        <end position="410"/>
    </location>
</feature>
<evidence type="ECO:0000313" key="5">
    <source>
        <dbReference type="Proteomes" id="UP001221413"/>
    </source>
</evidence>
<evidence type="ECO:0000256" key="3">
    <source>
        <dbReference type="SAM" id="MobiDB-lite"/>
    </source>
</evidence>
<dbReference type="PANTHER" id="PTHR15074">
    <property type="entry name" value="METHYL-CPG-BINDING PROTEIN"/>
    <property type="match status" value="1"/>
</dbReference>
<dbReference type="GO" id="GO:0003824">
    <property type="term" value="F:catalytic activity"/>
    <property type="evidence" value="ECO:0007669"/>
    <property type="project" value="InterPro"/>
</dbReference>
<feature type="region of interest" description="Disordered" evidence="3">
    <location>
        <begin position="907"/>
        <end position="926"/>
    </location>
</feature>
<dbReference type="Gene3D" id="1.10.340.30">
    <property type="entry name" value="Hypothetical protein, domain 2"/>
    <property type="match status" value="1"/>
</dbReference>
<feature type="compositionally biased region" description="Basic and acidic residues" evidence="3">
    <location>
        <begin position="374"/>
        <end position="389"/>
    </location>
</feature>
<gene>
    <name evidence="4" type="ORF">Dda_4250</name>
</gene>
<dbReference type="InterPro" id="IPR045138">
    <property type="entry name" value="MeCP2/MBD4"/>
</dbReference>
<feature type="compositionally biased region" description="Polar residues" evidence="3">
    <location>
        <begin position="654"/>
        <end position="666"/>
    </location>
</feature>
<keyword evidence="2" id="KW-0539">Nucleus</keyword>
<feature type="compositionally biased region" description="Basic residues" evidence="3">
    <location>
        <begin position="525"/>
        <end position="536"/>
    </location>
</feature>
<keyword evidence="5" id="KW-1185">Reference proteome</keyword>
<dbReference type="Proteomes" id="UP001221413">
    <property type="component" value="Unassembled WGS sequence"/>
</dbReference>
<feature type="region of interest" description="Disordered" evidence="3">
    <location>
        <begin position="336"/>
        <end position="595"/>
    </location>
</feature>
<feature type="compositionally biased region" description="Acidic residues" evidence="3">
    <location>
        <begin position="564"/>
        <end position="573"/>
    </location>
</feature>
<dbReference type="InterPro" id="IPR011257">
    <property type="entry name" value="DNA_glycosylase"/>
</dbReference>
<evidence type="ECO:0000256" key="2">
    <source>
        <dbReference type="ARBA" id="ARBA00023242"/>
    </source>
</evidence>
<comment type="caution">
    <text evidence="4">The sequence shown here is derived from an EMBL/GenBank/DDBJ whole genome shotgun (WGS) entry which is preliminary data.</text>
</comment>
<sequence length="926" mass="101945">MSLLSEPVETDAVTSDSQSKYFLTSTASPGFAEDAALQLASAEPARSRNGNKRNLEGETDTERHGADEWSKQQPQENTSRKRRKQHSSGAAATAAIEDQSIGLPIYSGSLETSETVVDSIPPEDHADEPTETAGLLPPRRKRDTAKTPIISGSNSGTRRRKSVSTRQQGAQSDGRLCLSSDSAFVETSPYFSQPTLATRRSSRSRTKTLLSIPASSDMIVPGTPEIQRQTDRMYGLGTEDEPQHGTDDLGPDSGELAAAEPGGQSADKAPVGSSIAPSHLSSPAEMPLVGSRRGAKSVKQEPDPELYKDFDFREYTRYVFSKDKGTVSVEQALENIRNHGKWDVSSAVEGQSKKLDSNASTGTTIEHSSAAVEELTKAPEDPKDGEQHQKSKHKKRKSKREDGKEKSKDEKRKKKKKRKESDSKDGTEHTEGADTDGKKKRHHRKERKHDGDHEEKRSKHKERKRERERLKGTERAQQEETEHLPEAPNVGTEASINPHDRESDPGDETPVAMPTESSALEPNTRGRKATASKAKKSSKEASTSRITVAVPAPGDGGQIVDETPVADEVEEPDVALAENRRPRKRRVQETAAIDSKKARVVSVASAEIEGSEIVEHDEQSNDVDLEDEVQQTEHSLSEEIEVTEIKRTSRKRAQSSTRLKSLSASPSKRIPAGTSIIVPPPLDAPRFGLIQEEVRDNPYHLLVAVIFLQKTKGSSAIPVFRDFISKWPTPAELLSNGSEEEVKKWFVPLGLQATRAKSVWNIARHFSQINPDDRLPGPDIWVPRSDYVPEDPTGAKRKWGCVIGSIPGCGKYAIDSWRIFCMKPGQGGFLDGTVVGSRRRQEIPTDEESLPTVLYPSEFALGDEEWRRIPVDDPKLDKELKAYVQWMHAKDTAGFGTLASALPLNDRDAEGEPDDWLEHGASASFV</sequence>
<feature type="compositionally biased region" description="Basic and acidic residues" evidence="3">
    <location>
        <begin position="448"/>
        <end position="457"/>
    </location>
</feature>
<accession>A0AAD6NKP5</accession>
<dbReference type="PANTHER" id="PTHR15074:SF0">
    <property type="entry name" value="METHYL-CPG-BINDING DOMAIN PROTEIN 4-LIKE PROTEIN"/>
    <property type="match status" value="1"/>
</dbReference>
<comment type="subcellular location">
    <subcellularLocation>
        <location evidence="1">Nucleus</location>
    </subcellularLocation>
</comment>
<dbReference type="GO" id="GO:0006281">
    <property type="term" value="P:DNA repair"/>
    <property type="evidence" value="ECO:0007669"/>
    <property type="project" value="InterPro"/>
</dbReference>
<evidence type="ECO:0000313" key="4">
    <source>
        <dbReference type="EMBL" id="KAJ6261580.1"/>
    </source>
</evidence>
<dbReference type="GO" id="GO:0005634">
    <property type="term" value="C:nucleus"/>
    <property type="evidence" value="ECO:0007669"/>
    <property type="project" value="UniProtKB-SubCell"/>
</dbReference>
<feature type="compositionally biased region" description="Basic and acidic residues" evidence="3">
    <location>
        <begin position="419"/>
        <end position="437"/>
    </location>
</feature>